<protein>
    <submittedName>
        <fullName evidence="1">Uncharacterized protein</fullName>
    </submittedName>
</protein>
<dbReference type="Proteomes" id="UP000277204">
    <property type="component" value="Unassembled WGS sequence"/>
</dbReference>
<name>A0A183M0W5_9TREM</name>
<proteinExistence type="predicted"/>
<evidence type="ECO:0000313" key="2">
    <source>
        <dbReference type="Proteomes" id="UP000277204"/>
    </source>
</evidence>
<accession>A0A183M0W5</accession>
<dbReference type="EMBL" id="UZAI01004673">
    <property type="protein sequence ID" value="VDO87358.1"/>
    <property type="molecule type" value="Genomic_DNA"/>
</dbReference>
<evidence type="ECO:0000313" key="1">
    <source>
        <dbReference type="EMBL" id="VDO87358.1"/>
    </source>
</evidence>
<sequence length="69" mass="7808">MNIIQSYAPTNDSNDNDKDKFYKKMQSTLTKYSGKDLLILTGDLSSKVAMDNNGYEDIMGQHELTGRNE</sequence>
<dbReference type="STRING" id="48269.A0A183M0W5"/>
<keyword evidence="2" id="KW-1185">Reference proteome</keyword>
<organism evidence="1 2">
    <name type="scientific">Schistosoma margrebowiei</name>
    <dbReference type="NCBI Taxonomy" id="48269"/>
    <lineage>
        <taxon>Eukaryota</taxon>
        <taxon>Metazoa</taxon>
        <taxon>Spiralia</taxon>
        <taxon>Lophotrochozoa</taxon>
        <taxon>Platyhelminthes</taxon>
        <taxon>Trematoda</taxon>
        <taxon>Digenea</taxon>
        <taxon>Strigeidida</taxon>
        <taxon>Schistosomatoidea</taxon>
        <taxon>Schistosomatidae</taxon>
        <taxon>Schistosoma</taxon>
    </lineage>
</organism>
<dbReference type="AlphaFoldDB" id="A0A183M0W5"/>
<reference evidence="1 2" key="1">
    <citation type="submission" date="2018-11" db="EMBL/GenBank/DDBJ databases">
        <authorList>
            <consortium name="Pathogen Informatics"/>
        </authorList>
    </citation>
    <scope>NUCLEOTIDE SEQUENCE [LARGE SCALE GENOMIC DNA]</scope>
    <source>
        <strain evidence="1 2">Zambia</strain>
    </source>
</reference>
<gene>
    <name evidence="1" type="ORF">SMRZ_LOCUS9690</name>
</gene>